<keyword evidence="4" id="KW-1185">Reference proteome</keyword>
<evidence type="ECO:0000256" key="1">
    <source>
        <dbReference type="SAM" id="MobiDB-lite"/>
    </source>
</evidence>
<dbReference type="Pfam" id="PF07727">
    <property type="entry name" value="RVT_2"/>
    <property type="match status" value="1"/>
</dbReference>
<name>A0ABQ5CWR8_9ASTR</name>
<gene>
    <name evidence="3" type="ORF">Tco_0911479</name>
</gene>
<dbReference type="InterPro" id="IPR013103">
    <property type="entry name" value="RVT_2"/>
</dbReference>
<dbReference type="PANTHER" id="PTHR11439">
    <property type="entry name" value="GAG-POL-RELATED RETROTRANSPOSON"/>
    <property type="match status" value="1"/>
</dbReference>
<dbReference type="Proteomes" id="UP001151760">
    <property type="component" value="Unassembled WGS sequence"/>
</dbReference>
<protein>
    <submittedName>
        <fullName evidence="3">Ribonuclease H-like domain, reverse transcriptase, RNA-dependent DNA polymerase</fullName>
    </submittedName>
</protein>
<organism evidence="3 4">
    <name type="scientific">Tanacetum coccineum</name>
    <dbReference type="NCBI Taxonomy" id="301880"/>
    <lineage>
        <taxon>Eukaryota</taxon>
        <taxon>Viridiplantae</taxon>
        <taxon>Streptophyta</taxon>
        <taxon>Embryophyta</taxon>
        <taxon>Tracheophyta</taxon>
        <taxon>Spermatophyta</taxon>
        <taxon>Magnoliopsida</taxon>
        <taxon>eudicotyledons</taxon>
        <taxon>Gunneridae</taxon>
        <taxon>Pentapetalae</taxon>
        <taxon>asterids</taxon>
        <taxon>campanulids</taxon>
        <taxon>Asterales</taxon>
        <taxon>Asteraceae</taxon>
        <taxon>Asteroideae</taxon>
        <taxon>Anthemideae</taxon>
        <taxon>Anthemidinae</taxon>
        <taxon>Tanacetum</taxon>
    </lineage>
</organism>
<feature type="domain" description="Reverse transcriptase Ty1/copia-type" evidence="2">
    <location>
        <begin position="172"/>
        <end position="233"/>
    </location>
</feature>
<feature type="region of interest" description="Disordered" evidence="1">
    <location>
        <begin position="66"/>
        <end position="86"/>
    </location>
</feature>
<evidence type="ECO:0000313" key="3">
    <source>
        <dbReference type="EMBL" id="GJT31204.1"/>
    </source>
</evidence>
<sequence length="287" mass="32522">MLPLNNERADGALFFLSVKNQINVDAGTQDSYVAGSSGKDTGPTQEYILLPLQPYRTRFPVKDVVQDAQAQPSESASPDKDIQDSKDVIDNEGQHQMPEDEEVWQDELEMMIGDAVLIINNMDITIAVSPIPILIIINRTNHNDYQELFVRIFSLSRRTQDKSQALKDGKLGFLVYQMDVKSAFLYGKIKQEVYVHQLPGFVDPTHPNKVYKVVKALYGLHQAPRAWFQVTPKASHLHAVKRIFRYLKHQPKLGLWYPRDSPFELKAFSDSDYAGASLDRKSTTGDV</sequence>
<evidence type="ECO:0000259" key="2">
    <source>
        <dbReference type="Pfam" id="PF07727"/>
    </source>
</evidence>
<reference evidence="3" key="1">
    <citation type="journal article" date="2022" name="Int. J. Mol. Sci.">
        <title>Draft Genome of Tanacetum Coccineum: Genomic Comparison of Closely Related Tanacetum-Family Plants.</title>
        <authorList>
            <person name="Yamashiro T."/>
            <person name="Shiraishi A."/>
            <person name="Nakayama K."/>
            <person name="Satake H."/>
        </authorList>
    </citation>
    <scope>NUCLEOTIDE SEQUENCE</scope>
</reference>
<proteinExistence type="predicted"/>
<accession>A0ABQ5CWR8</accession>
<dbReference type="PANTHER" id="PTHR11439:SF495">
    <property type="entry name" value="REVERSE TRANSCRIPTASE, RNA-DEPENDENT DNA POLYMERASE-RELATED"/>
    <property type="match status" value="1"/>
</dbReference>
<evidence type="ECO:0000313" key="4">
    <source>
        <dbReference type="Proteomes" id="UP001151760"/>
    </source>
</evidence>
<dbReference type="EMBL" id="BQNB010014687">
    <property type="protein sequence ID" value="GJT31204.1"/>
    <property type="molecule type" value="Genomic_DNA"/>
</dbReference>
<comment type="caution">
    <text evidence="3">The sequence shown here is derived from an EMBL/GenBank/DDBJ whole genome shotgun (WGS) entry which is preliminary data.</text>
</comment>
<reference evidence="3" key="2">
    <citation type="submission" date="2022-01" db="EMBL/GenBank/DDBJ databases">
        <authorList>
            <person name="Yamashiro T."/>
            <person name="Shiraishi A."/>
            <person name="Satake H."/>
            <person name="Nakayama K."/>
        </authorList>
    </citation>
    <scope>NUCLEOTIDE SEQUENCE</scope>
</reference>
<feature type="compositionally biased region" description="Basic and acidic residues" evidence="1">
    <location>
        <begin position="77"/>
        <end position="86"/>
    </location>
</feature>